<proteinExistence type="inferred from homology"/>
<keyword evidence="7" id="KW-1185">Reference proteome</keyword>
<comment type="similarity">
    <text evidence="1 5">Belongs to the antibiotic N-acetyltransferase family.</text>
</comment>
<dbReference type="GO" id="GO:0046677">
    <property type="term" value="P:response to antibiotic"/>
    <property type="evidence" value="ECO:0007669"/>
    <property type="project" value="UniProtKB-KW"/>
</dbReference>
<organism evidence="6 7">
    <name type="scientific">Prosthecobacter fusiformis</name>
    <dbReference type="NCBI Taxonomy" id="48464"/>
    <lineage>
        <taxon>Bacteria</taxon>
        <taxon>Pseudomonadati</taxon>
        <taxon>Verrucomicrobiota</taxon>
        <taxon>Verrucomicrobiia</taxon>
        <taxon>Verrucomicrobiales</taxon>
        <taxon>Verrucomicrobiaceae</taxon>
        <taxon>Prosthecobacter</taxon>
    </lineage>
</organism>
<dbReference type="GO" id="GO:0046353">
    <property type="term" value="F:aminoglycoside 3-N-acetyltransferase activity"/>
    <property type="evidence" value="ECO:0007669"/>
    <property type="project" value="UniProtKB-EC"/>
</dbReference>
<keyword evidence="3 5" id="KW-0808">Transferase</keyword>
<name>A0A4R7RW51_9BACT</name>
<evidence type="ECO:0000256" key="4">
    <source>
        <dbReference type="ARBA" id="ARBA00023315"/>
    </source>
</evidence>
<protein>
    <recommendedName>
        <fullName evidence="2 5">Aminoglycoside N(3)-acetyltransferase</fullName>
        <ecNumber evidence="5">2.3.1.-</ecNumber>
    </recommendedName>
</protein>
<dbReference type="PANTHER" id="PTHR11104">
    <property type="entry name" value="AMINOGLYCOSIDE N3-ACETYLTRANSFERASE"/>
    <property type="match status" value="1"/>
</dbReference>
<dbReference type="OrthoDB" id="7330654at2"/>
<dbReference type="PANTHER" id="PTHR11104:SF0">
    <property type="entry name" value="SPBETA PROPHAGE-DERIVED AMINOGLYCOSIDE N(3')-ACETYLTRANSFERASE-LIKE PROTEIN YOKD"/>
    <property type="match status" value="1"/>
</dbReference>
<gene>
    <name evidence="6" type="ORF">EI77_02876</name>
</gene>
<dbReference type="RefSeq" id="WP_133795924.1">
    <property type="nucleotide sequence ID" value="NZ_SOCA01000005.1"/>
</dbReference>
<reference evidence="6 7" key="1">
    <citation type="submission" date="2019-03" db="EMBL/GenBank/DDBJ databases">
        <title>Genomic Encyclopedia of Archaeal and Bacterial Type Strains, Phase II (KMG-II): from individual species to whole genera.</title>
        <authorList>
            <person name="Goeker M."/>
        </authorList>
    </citation>
    <scope>NUCLEOTIDE SEQUENCE [LARGE SCALE GENOMIC DNA]</scope>
    <source>
        <strain evidence="6 7">ATCC 25309</strain>
    </source>
</reference>
<dbReference type="InterPro" id="IPR003679">
    <property type="entry name" value="Amioglycoside_AcTrfase"/>
</dbReference>
<evidence type="ECO:0000256" key="3">
    <source>
        <dbReference type="ARBA" id="ARBA00022679"/>
    </source>
</evidence>
<comment type="caution">
    <text evidence="6">The sequence shown here is derived from an EMBL/GenBank/DDBJ whole genome shotgun (WGS) entry which is preliminary data.</text>
</comment>
<dbReference type="SUPFAM" id="SSF110710">
    <property type="entry name" value="TTHA0583/YokD-like"/>
    <property type="match status" value="1"/>
</dbReference>
<dbReference type="Pfam" id="PF02522">
    <property type="entry name" value="Antibiotic_NAT"/>
    <property type="match status" value="1"/>
</dbReference>
<evidence type="ECO:0000313" key="7">
    <source>
        <dbReference type="Proteomes" id="UP000295662"/>
    </source>
</evidence>
<comment type="catalytic activity">
    <reaction evidence="5">
        <text>a 2-deoxystreptamine antibiotic + acetyl-CoA = an N(3)-acetyl-2-deoxystreptamine antibiotic + CoA + H(+)</text>
        <dbReference type="Rhea" id="RHEA:12665"/>
        <dbReference type="ChEBI" id="CHEBI:15378"/>
        <dbReference type="ChEBI" id="CHEBI:57287"/>
        <dbReference type="ChEBI" id="CHEBI:57288"/>
        <dbReference type="ChEBI" id="CHEBI:57921"/>
        <dbReference type="ChEBI" id="CHEBI:77452"/>
        <dbReference type="EC" id="2.3.1.81"/>
    </reaction>
</comment>
<dbReference type="EC" id="2.3.1.-" evidence="5"/>
<dbReference type="EMBL" id="SOCA01000005">
    <property type="protein sequence ID" value="TDU69228.1"/>
    <property type="molecule type" value="Genomic_DNA"/>
</dbReference>
<evidence type="ECO:0000256" key="1">
    <source>
        <dbReference type="ARBA" id="ARBA00006383"/>
    </source>
</evidence>
<dbReference type="Proteomes" id="UP000295662">
    <property type="component" value="Unassembled WGS sequence"/>
</dbReference>
<evidence type="ECO:0000256" key="5">
    <source>
        <dbReference type="RuleBase" id="RU365031"/>
    </source>
</evidence>
<keyword evidence="5" id="KW-0046">Antibiotic resistance</keyword>
<sequence>MISKTHYTNKDISEGLAQLGIGSSDTVYLTGDFGNLGFHESKTKLGTLQGFHESLASVIGETGTMIVPTHSFSLCNTDIPFDLENTPSQRGAFTDYVRKLPGAVRQFHPFGSLTAWGKQAESVTGNTSRHAYGPNTPYERLLACDAWGLSVAMPPQLTCSIVHHMEMTMAVPYRYTKEFLHPVVRDGKISIEPFYLFVTYLEADLERDRNEKFFQHPLMQEHVRKVQVGMNHLYAYRMRTFEQAVRDSMTKDIYAWLRRPPVQRPYQR</sequence>
<accession>A0A4R7RW51</accession>
<dbReference type="AlphaFoldDB" id="A0A4R7RW51"/>
<keyword evidence="4 5" id="KW-0012">Acyltransferase</keyword>
<dbReference type="InterPro" id="IPR028345">
    <property type="entry name" value="Antibiotic_NAT-like"/>
</dbReference>
<evidence type="ECO:0000313" key="6">
    <source>
        <dbReference type="EMBL" id="TDU69228.1"/>
    </source>
</evidence>
<evidence type="ECO:0000256" key="2">
    <source>
        <dbReference type="ARBA" id="ARBA00012882"/>
    </source>
</evidence>